<feature type="compositionally biased region" description="Polar residues" evidence="5">
    <location>
        <begin position="250"/>
        <end position="281"/>
    </location>
</feature>
<evidence type="ECO:0000256" key="3">
    <source>
        <dbReference type="ARBA" id="ARBA00023054"/>
    </source>
</evidence>
<dbReference type="GO" id="GO:0031398">
    <property type="term" value="P:positive regulation of protein ubiquitination"/>
    <property type="evidence" value="ECO:0007669"/>
    <property type="project" value="TreeGrafter"/>
</dbReference>
<feature type="compositionally biased region" description="Low complexity" evidence="5">
    <location>
        <begin position="400"/>
        <end position="409"/>
    </location>
</feature>
<proteinExistence type="predicted"/>
<evidence type="ECO:0000259" key="6">
    <source>
        <dbReference type="Pfam" id="PF11819"/>
    </source>
</evidence>
<dbReference type="InParanoid" id="A0A668AFD6"/>
<reference evidence="7" key="2">
    <citation type="submission" date="2025-08" db="UniProtKB">
        <authorList>
            <consortium name="Ensembl"/>
        </authorList>
    </citation>
    <scope>IDENTIFICATION</scope>
</reference>
<accession>A0A668AFD6</accession>
<dbReference type="Proteomes" id="UP000472263">
    <property type="component" value="Chromosome 5"/>
</dbReference>
<dbReference type="InterPro" id="IPR021774">
    <property type="entry name" value="CUPID"/>
</dbReference>
<keyword evidence="3 4" id="KW-0175">Coiled coil</keyword>
<feature type="domain" description="Cytohesin Ubiquitin Protein Inducing" evidence="6">
    <location>
        <begin position="24"/>
        <end position="156"/>
    </location>
</feature>
<name>A0A668AFD6_9TELE</name>
<dbReference type="GO" id="GO:0034334">
    <property type="term" value="P:adherens junction maintenance"/>
    <property type="evidence" value="ECO:0007669"/>
    <property type="project" value="TreeGrafter"/>
</dbReference>
<dbReference type="InterPro" id="IPR043447">
    <property type="entry name" value="CCDC120/INAVA"/>
</dbReference>
<evidence type="ECO:0000313" key="7">
    <source>
        <dbReference type="Ensembl" id="ENSMMDP00005049898.1"/>
    </source>
</evidence>
<comment type="subcellular location">
    <subcellularLocation>
        <location evidence="1">Cytoplasm</location>
    </subcellularLocation>
</comment>
<protein>
    <submittedName>
        <fullName evidence="7">Innate immunity activator b</fullName>
    </submittedName>
</protein>
<dbReference type="GeneTree" id="ENSGT00940000154102"/>
<reference evidence="7" key="3">
    <citation type="submission" date="2025-09" db="UniProtKB">
        <authorList>
            <consortium name="Ensembl"/>
        </authorList>
    </citation>
    <scope>IDENTIFICATION</scope>
</reference>
<evidence type="ECO:0000256" key="4">
    <source>
        <dbReference type="SAM" id="Coils"/>
    </source>
</evidence>
<keyword evidence="2" id="KW-0963">Cytoplasm</keyword>
<evidence type="ECO:0000256" key="1">
    <source>
        <dbReference type="ARBA" id="ARBA00004496"/>
    </source>
</evidence>
<dbReference type="Ensembl" id="ENSMMDT00005050887.1">
    <property type="protein sequence ID" value="ENSMMDP00005049898.1"/>
    <property type="gene ID" value="ENSMMDG00005022662.1"/>
</dbReference>
<feature type="compositionally biased region" description="Low complexity" evidence="5">
    <location>
        <begin position="292"/>
        <end position="301"/>
    </location>
</feature>
<evidence type="ECO:0000256" key="2">
    <source>
        <dbReference type="ARBA" id="ARBA00022490"/>
    </source>
</evidence>
<sequence>MQLERHGQKHDYICVVILHFLLCSDSPTTHTKDVTTHTRAMKLKHQSLQDQLEGALVAPLCLRPQTNWELTGQLSEDYPLQPGEKPPLVRRRIGAAFRLDEQSIPQGTGRDLQSHMTSLSLPQQESELNLVDAELALQVKIYEAARKLCREDHLNKAVKKSRIQQCKREEKKLKELQEASFQLRLEHGRSSPRPAYKITLLDQGTSDDSSLSDSAVHEEGKIPLLVSSQSSIDSSYIPPSEAPQPLPLTPCQSPHPSLHSTPSYDAPPIQNSPWTESSLDQPYQKIKKSRSSTKSNSPSTSEVLPPLEACLQHSPLPSQLSHLKLSHSQSSSTPTTPELRVHRQLSLRLSAESSFGPEKDRGRSRYPRRRLTDYTVTLPEPPALREKYRSHASSEDSNSEHSSTSYTSSPCREMPCDLSKQCPSAFQHQRCGQVGSLGPPAFPNTSFYQNSRHQSSPSIHKGYYSEEVGYPFDVEMPRSYYGQQAPCPANRYDYWFPEGAVHPQRAQRAVPHDVRLSPSPWDHPHYRSPGLPRQVVNEELMSWHWRSKCKGPRPRSLDRQGAVRLKNTAAREFTLSQNQRYHEQVNRQKPNISKLHSSDTSHFHKMNLKWNGIGNGGLLLPKVASRVEQLHSHSSPDGD</sequence>
<reference evidence="7" key="1">
    <citation type="submission" date="2019-06" db="EMBL/GenBank/DDBJ databases">
        <authorList>
            <consortium name="Wellcome Sanger Institute Data Sharing"/>
        </authorList>
    </citation>
    <scope>NUCLEOTIDE SEQUENCE [LARGE SCALE GENOMIC DNA]</scope>
</reference>
<keyword evidence="8" id="KW-1185">Reference proteome</keyword>
<evidence type="ECO:0000256" key="5">
    <source>
        <dbReference type="SAM" id="MobiDB-lite"/>
    </source>
</evidence>
<dbReference type="AlphaFoldDB" id="A0A668AFD6"/>
<feature type="compositionally biased region" description="Basic and acidic residues" evidence="5">
    <location>
        <begin position="383"/>
        <end position="394"/>
    </location>
</feature>
<feature type="region of interest" description="Disordered" evidence="5">
    <location>
        <begin position="348"/>
        <end position="410"/>
    </location>
</feature>
<evidence type="ECO:0000313" key="8">
    <source>
        <dbReference type="Proteomes" id="UP000472263"/>
    </source>
</evidence>
<dbReference type="PANTHER" id="PTHR16093:SF6">
    <property type="entry name" value="INNATE IMMUNITY ACTIVATOR B"/>
    <property type="match status" value="1"/>
</dbReference>
<dbReference type="FunCoup" id="A0A668AFD6">
    <property type="interactions" value="804"/>
</dbReference>
<dbReference type="GO" id="GO:0005737">
    <property type="term" value="C:cytoplasm"/>
    <property type="evidence" value="ECO:0007669"/>
    <property type="project" value="UniProtKB-SubCell"/>
</dbReference>
<organism evidence="7 8">
    <name type="scientific">Myripristis murdjan</name>
    <name type="common">pinecone soldierfish</name>
    <dbReference type="NCBI Taxonomy" id="586833"/>
    <lineage>
        <taxon>Eukaryota</taxon>
        <taxon>Metazoa</taxon>
        <taxon>Chordata</taxon>
        <taxon>Craniata</taxon>
        <taxon>Vertebrata</taxon>
        <taxon>Euteleostomi</taxon>
        <taxon>Actinopterygii</taxon>
        <taxon>Neopterygii</taxon>
        <taxon>Teleostei</taxon>
        <taxon>Neoteleostei</taxon>
        <taxon>Acanthomorphata</taxon>
        <taxon>Holocentriformes</taxon>
        <taxon>Holocentridae</taxon>
        <taxon>Myripristis</taxon>
    </lineage>
</organism>
<feature type="coiled-coil region" evidence="4">
    <location>
        <begin position="159"/>
        <end position="186"/>
    </location>
</feature>
<dbReference type="Pfam" id="PF11819">
    <property type="entry name" value="CUPID"/>
    <property type="match status" value="1"/>
</dbReference>
<feature type="region of interest" description="Disordered" evidence="5">
    <location>
        <begin position="233"/>
        <end position="303"/>
    </location>
</feature>
<dbReference type="PANTHER" id="PTHR16093">
    <property type="entry name" value="COILED-COIL DOMAIN-CONTAINING PROTEIN 120 FAMILY MEMBER"/>
    <property type="match status" value="1"/>
</dbReference>